<feature type="compositionally biased region" description="Low complexity" evidence="3">
    <location>
        <begin position="322"/>
        <end position="360"/>
    </location>
</feature>
<dbReference type="OrthoDB" id="515313at2759"/>
<feature type="compositionally biased region" description="Low complexity" evidence="3">
    <location>
        <begin position="128"/>
        <end position="144"/>
    </location>
</feature>
<comment type="similarity">
    <text evidence="1">Belongs to the CFAP97 family.</text>
</comment>
<feature type="compositionally biased region" description="Low complexity" evidence="3">
    <location>
        <begin position="212"/>
        <end position="229"/>
    </location>
</feature>
<accession>A0A6P3VL58</accession>
<dbReference type="GO" id="GO:0007283">
    <property type="term" value="P:spermatogenesis"/>
    <property type="evidence" value="ECO:0007669"/>
    <property type="project" value="TreeGrafter"/>
</dbReference>
<keyword evidence="5" id="KW-0282">Flagellum</keyword>
<dbReference type="AlphaFoldDB" id="A0A6P3VL58"/>
<dbReference type="Proteomes" id="UP000515152">
    <property type="component" value="Chromosome 22"/>
</dbReference>
<reference evidence="5" key="1">
    <citation type="submission" date="2025-08" db="UniProtKB">
        <authorList>
            <consortium name="RefSeq"/>
        </authorList>
    </citation>
    <scope>IDENTIFICATION</scope>
</reference>
<organism evidence="4 5">
    <name type="scientific">Clupea harengus</name>
    <name type="common">Atlantic herring</name>
    <dbReference type="NCBI Taxonomy" id="7950"/>
    <lineage>
        <taxon>Eukaryota</taxon>
        <taxon>Metazoa</taxon>
        <taxon>Chordata</taxon>
        <taxon>Craniata</taxon>
        <taxon>Vertebrata</taxon>
        <taxon>Euteleostomi</taxon>
        <taxon>Actinopterygii</taxon>
        <taxon>Neopterygii</taxon>
        <taxon>Teleostei</taxon>
        <taxon>Clupei</taxon>
        <taxon>Clupeiformes</taxon>
        <taxon>Clupeoidei</taxon>
        <taxon>Clupeidae</taxon>
        <taxon>Clupea</taxon>
    </lineage>
</organism>
<feature type="compositionally biased region" description="Polar residues" evidence="3">
    <location>
        <begin position="385"/>
        <end position="399"/>
    </location>
</feature>
<feature type="compositionally biased region" description="Basic residues" evidence="3">
    <location>
        <begin position="312"/>
        <end position="321"/>
    </location>
</feature>
<feature type="compositionally biased region" description="Basic and acidic residues" evidence="3">
    <location>
        <begin position="23"/>
        <end position="37"/>
    </location>
</feature>
<dbReference type="RefSeq" id="XP_012674366.2">
    <property type="nucleotide sequence ID" value="XM_012818912.3"/>
</dbReference>
<feature type="compositionally biased region" description="Basic and acidic residues" evidence="3">
    <location>
        <begin position="107"/>
        <end position="117"/>
    </location>
</feature>
<proteinExistence type="inferred from homology"/>
<feature type="region of interest" description="Disordered" evidence="3">
    <location>
        <begin position="435"/>
        <end position="509"/>
    </location>
</feature>
<evidence type="ECO:0000313" key="5">
    <source>
        <dbReference type="RefSeq" id="XP_012674366.2"/>
    </source>
</evidence>
<dbReference type="PANTHER" id="PTHR23035:SF1">
    <property type="entry name" value="CILIA- AND FLAGELLA-ASSOCIATED PROTEIN 97"/>
    <property type="match status" value="1"/>
</dbReference>
<evidence type="ECO:0000256" key="2">
    <source>
        <dbReference type="ARBA" id="ARBA00021424"/>
    </source>
</evidence>
<feature type="compositionally biased region" description="Basic and acidic residues" evidence="3">
    <location>
        <begin position="61"/>
        <end position="74"/>
    </location>
</feature>
<feature type="compositionally biased region" description="Acidic residues" evidence="3">
    <location>
        <begin position="253"/>
        <end position="275"/>
    </location>
</feature>
<feature type="region of interest" description="Disordered" evidence="3">
    <location>
        <begin position="93"/>
        <end position="399"/>
    </location>
</feature>
<feature type="compositionally biased region" description="Polar residues" evidence="3">
    <location>
        <begin position="635"/>
        <end position="647"/>
    </location>
</feature>
<evidence type="ECO:0000256" key="1">
    <source>
        <dbReference type="ARBA" id="ARBA00008315"/>
    </source>
</evidence>
<feature type="compositionally biased region" description="Polar residues" evidence="3">
    <location>
        <begin position="456"/>
        <end position="466"/>
    </location>
</feature>
<gene>
    <name evidence="5" type="primary">cfap97</name>
</gene>
<protein>
    <recommendedName>
        <fullName evidence="2">Cilia- and flagella-associated protein 97</fullName>
    </recommendedName>
</protein>
<dbReference type="InterPro" id="IPR029488">
    <property type="entry name" value="Hmw/CFAP97"/>
</dbReference>
<feature type="region of interest" description="Disordered" evidence="3">
    <location>
        <begin position="530"/>
        <end position="577"/>
    </location>
</feature>
<dbReference type="PANTHER" id="PTHR23035">
    <property type="entry name" value="CILIA- AND FLAGELLA-ASSOCIATED PROTEIN 97-RELATED"/>
    <property type="match status" value="1"/>
</dbReference>
<feature type="compositionally biased region" description="Basic and acidic residues" evidence="3">
    <location>
        <begin position="164"/>
        <end position="184"/>
    </location>
</feature>
<feature type="region of interest" description="Disordered" evidence="3">
    <location>
        <begin position="635"/>
        <end position="679"/>
    </location>
</feature>
<keyword evidence="4" id="KW-1185">Reference proteome</keyword>
<dbReference type="CTD" id="57587"/>
<dbReference type="KEGG" id="char:105892613"/>
<feature type="compositionally biased region" description="Acidic residues" evidence="3">
    <location>
        <begin position="154"/>
        <end position="163"/>
    </location>
</feature>
<evidence type="ECO:0000313" key="4">
    <source>
        <dbReference type="Proteomes" id="UP000515152"/>
    </source>
</evidence>
<keyword evidence="5" id="KW-0966">Cell projection</keyword>
<sequence>MYSPKELEGEVDHSFFDSDCDGEDGKNQDHDNAESKQQRSVSDVVSHGGRFSTELSIKARQKQDQLEEDKRGDDNSQVEDAFIDLKEIKSAISEVEDWNGGSASDAESIRRNEERNRAAGSDRGVDTSKNSSLVEASSVSSRMSCEQKAADETLVNDDGDETVEEMKKTNFEKGGGREIKKDRSVFPNASDQQDGSDIGGEDSGQEESQSRSLVGTGSLCSSVSSLPSGQEKNPAKAKHPRSRSPSDISTVSSEEERELEDLDDDDVLDNLDANEDGYQRSEESGCSDEERPPEPPPTKHKPQLLLGTPRKSSGKFRKHSPRPSSSSELESSCSSDGEGHSSSSDLSPPRRAPAALATSSPRRKLRLNSAPSRERAVLESEDTVTDVTPLSTPDMSPAQSFDLPVFVVKAKEPTAAPAWADENPKQHNVTIDLNVNANNSSKRDDSTEEDLGMETQEASSLNQNVTWEDPMDKPRDPDQEALSHVSSAREFGSISVGSTQGDIPGKHRRNFSFRNEDVWRIDRENQRLLRELSRPSRRSRSGSASSSHTMPSCGTRRASGPPPPLQYHSAVNRQREQKRIERENLALLKRLESVKPSKGITRSEQFADYQRQARYICTPLPTATIEHYHSKIASLSASSQGKSTRPNSAGVRLSPRPGSRPSPAPTKPSRSTTPRPAWS</sequence>
<feature type="compositionally biased region" description="Basic and acidic residues" evidence="3">
    <location>
        <begin position="1"/>
        <end position="16"/>
    </location>
</feature>
<evidence type="ECO:0000256" key="3">
    <source>
        <dbReference type="SAM" id="MobiDB-lite"/>
    </source>
</evidence>
<dbReference type="InterPro" id="IPR038791">
    <property type="entry name" value="Cfap97/Hemingway"/>
</dbReference>
<feature type="region of interest" description="Disordered" evidence="3">
    <location>
        <begin position="1"/>
        <end position="78"/>
    </location>
</feature>
<feature type="compositionally biased region" description="Low complexity" evidence="3">
    <location>
        <begin position="667"/>
        <end position="679"/>
    </location>
</feature>
<dbReference type="GeneID" id="105892613"/>
<name>A0A6P3VL58_CLUHA</name>
<keyword evidence="5" id="KW-0969">Cilium</keyword>
<dbReference type="Pfam" id="PF13879">
    <property type="entry name" value="Hmw_CFAP97"/>
    <property type="match status" value="1"/>
</dbReference>
<feature type="compositionally biased region" description="Basic and acidic residues" evidence="3">
    <location>
        <begin position="277"/>
        <end position="293"/>
    </location>
</feature>
<feature type="compositionally biased region" description="Polar residues" evidence="3">
    <location>
        <begin position="243"/>
        <end position="252"/>
    </location>
</feature>